<proteinExistence type="predicted"/>
<evidence type="ECO:0000313" key="1">
    <source>
        <dbReference type="Proteomes" id="UP000887580"/>
    </source>
</evidence>
<reference evidence="2" key="1">
    <citation type="submission" date="2022-11" db="UniProtKB">
        <authorList>
            <consortium name="WormBaseParasite"/>
        </authorList>
    </citation>
    <scope>IDENTIFICATION</scope>
</reference>
<accession>A0AC35GER9</accession>
<name>A0AC35GER9_9BILA</name>
<protein>
    <submittedName>
        <fullName evidence="2">Uncharacterized protein</fullName>
    </submittedName>
</protein>
<dbReference type="Proteomes" id="UP000887580">
    <property type="component" value="Unplaced"/>
</dbReference>
<dbReference type="WBParaSite" id="PS1159_v2.g4504.t1">
    <property type="protein sequence ID" value="PS1159_v2.g4504.t1"/>
    <property type="gene ID" value="PS1159_v2.g4504"/>
</dbReference>
<evidence type="ECO:0000313" key="2">
    <source>
        <dbReference type="WBParaSite" id="PS1159_v2.g4504.t1"/>
    </source>
</evidence>
<organism evidence="1 2">
    <name type="scientific">Panagrolaimus sp. PS1159</name>
    <dbReference type="NCBI Taxonomy" id="55785"/>
    <lineage>
        <taxon>Eukaryota</taxon>
        <taxon>Metazoa</taxon>
        <taxon>Ecdysozoa</taxon>
        <taxon>Nematoda</taxon>
        <taxon>Chromadorea</taxon>
        <taxon>Rhabditida</taxon>
        <taxon>Tylenchina</taxon>
        <taxon>Panagrolaimomorpha</taxon>
        <taxon>Panagrolaimoidea</taxon>
        <taxon>Panagrolaimidae</taxon>
        <taxon>Panagrolaimus</taxon>
    </lineage>
</organism>
<sequence length="306" mass="34131">MLLKCFAVAAVLSLLPIFCNAGMYLDDPAFSEKTEYGMSHARSPTYDYQFDPEIFWGYVRQDNIENGTSVGKNGFYLVTNDTYIYFRVDSRDCKQNRAHRPKACVCYASEAVKAANSVCDGKVMAHICLRETPNTDNTATYTTTTGTPSTIAKLTGKVKDDNGNVVDGASNVESVHVVFNFDTANGEVTATDFLGGGLHMAQAYTAYVPQHNFIFNTQSESAALPKFTKKYPFNKDFDVDALELFFPEENENCARLDYFGLAYADGLLFNTAKEANNEIVYYQPKKFEDRKEADKCSCNAKCPDMQ</sequence>